<proteinExistence type="inferred from homology"/>
<accession>A0AA52EKP5</accession>
<organism evidence="4 5">
    <name type="scientific">Temperatibacter marinus</name>
    <dbReference type="NCBI Taxonomy" id="1456591"/>
    <lineage>
        <taxon>Bacteria</taxon>
        <taxon>Pseudomonadati</taxon>
        <taxon>Pseudomonadota</taxon>
        <taxon>Alphaproteobacteria</taxon>
        <taxon>Kordiimonadales</taxon>
        <taxon>Temperatibacteraceae</taxon>
        <taxon>Temperatibacter</taxon>
    </lineage>
</organism>
<evidence type="ECO:0000259" key="2">
    <source>
        <dbReference type="Pfam" id="PF01458"/>
    </source>
</evidence>
<dbReference type="InterPro" id="IPR045595">
    <property type="entry name" value="SufBD_N"/>
</dbReference>
<reference evidence="4" key="1">
    <citation type="submission" date="2023-04" db="EMBL/GenBank/DDBJ databases">
        <title>Complete genome sequence of Temperatibacter marinus.</title>
        <authorList>
            <person name="Rong J.-C."/>
            <person name="Yi M.-L."/>
            <person name="Zhao Q."/>
        </authorList>
    </citation>
    <scope>NUCLEOTIDE SEQUENCE</scope>
    <source>
        <strain evidence="4">NBRC 110045</strain>
    </source>
</reference>
<name>A0AA52EKP5_9PROT</name>
<dbReference type="PANTHER" id="PTHR43575:SF1">
    <property type="entry name" value="PROTEIN ABCI7, CHLOROPLASTIC"/>
    <property type="match status" value="1"/>
</dbReference>
<dbReference type="InterPro" id="IPR037284">
    <property type="entry name" value="SUF_FeS_clus_asmbl_SufBD_sf"/>
</dbReference>
<dbReference type="Proteomes" id="UP001268683">
    <property type="component" value="Chromosome"/>
</dbReference>
<evidence type="ECO:0000256" key="1">
    <source>
        <dbReference type="ARBA" id="ARBA00043967"/>
    </source>
</evidence>
<evidence type="ECO:0000313" key="4">
    <source>
        <dbReference type="EMBL" id="WND03776.1"/>
    </source>
</evidence>
<protein>
    <submittedName>
        <fullName evidence="4">Fe-S cluster assembly protein SufD</fullName>
    </submittedName>
</protein>
<dbReference type="InterPro" id="IPR011542">
    <property type="entry name" value="SUF_FeS_clus_asmbl_SufD"/>
</dbReference>
<dbReference type="EMBL" id="CP123872">
    <property type="protein sequence ID" value="WND03776.1"/>
    <property type="molecule type" value="Genomic_DNA"/>
</dbReference>
<dbReference type="RefSeq" id="WP_310799630.1">
    <property type="nucleotide sequence ID" value="NZ_CP123872.1"/>
</dbReference>
<dbReference type="AlphaFoldDB" id="A0AA52EKP5"/>
<gene>
    <name evidence="4" type="primary">sufD</name>
    <name evidence="4" type="ORF">QGN29_05225</name>
</gene>
<feature type="domain" description="SUF system FeS cluster assembly SufBD core" evidence="2">
    <location>
        <begin position="165"/>
        <end position="393"/>
    </location>
</feature>
<dbReference type="SUPFAM" id="SSF101960">
    <property type="entry name" value="Stabilizer of iron transporter SufD"/>
    <property type="match status" value="1"/>
</dbReference>
<dbReference type="InterPro" id="IPR055346">
    <property type="entry name" value="Fe-S_cluster_assembly_SufBD"/>
</dbReference>
<dbReference type="Pfam" id="PF01458">
    <property type="entry name" value="SUFBD_core"/>
    <property type="match status" value="1"/>
</dbReference>
<feature type="domain" description="SUF system FeS cluster assembly SufBD N-terminal" evidence="3">
    <location>
        <begin position="7"/>
        <end position="158"/>
    </location>
</feature>
<dbReference type="KEGG" id="tmk:QGN29_05225"/>
<comment type="similarity">
    <text evidence="1">Belongs to the iron-sulfur cluster assembly SufBD family.</text>
</comment>
<dbReference type="InterPro" id="IPR000825">
    <property type="entry name" value="SUF_FeS_clus_asmbl_SufBD_core"/>
</dbReference>
<dbReference type="GO" id="GO:0016226">
    <property type="term" value="P:iron-sulfur cluster assembly"/>
    <property type="evidence" value="ECO:0007669"/>
    <property type="project" value="InterPro"/>
</dbReference>
<dbReference type="NCBIfam" id="TIGR01981">
    <property type="entry name" value="sufD"/>
    <property type="match status" value="1"/>
</dbReference>
<dbReference type="Pfam" id="PF19295">
    <property type="entry name" value="SufBD_N"/>
    <property type="match status" value="1"/>
</dbReference>
<evidence type="ECO:0000259" key="3">
    <source>
        <dbReference type="Pfam" id="PF19295"/>
    </source>
</evidence>
<dbReference type="PANTHER" id="PTHR43575">
    <property type="entry name" value="PROTEIN ABCI7, CHLOROPLASTIC"/>
    <property type="match status" value="1"/>
</dbReference>
<sequence>MTNAIFDIYEEQLKAREGASEVVDTLKREVFHQAKKYGIPTHRHEDWRYSNLKAIREKAYGLPMAVTIDQPDLLINEASATLVFVNGSLSEDHSKMPDSQTGLTMTHLNNHFAANEEDRTVSLEMGDGALVHLNAALMNAGYVLTVKAGTKLEAPIEILHVASAASEQSLQTRLLVQMGEHAEATIIERFIGDDADYWTNTVMQSRLSEGTKLTHYKLQEEGPNATHTSSVYVDCGAEARYQGFNLQTGALYGRMEHHVRVLSEEADVRIDGANLAAAGQTLDIRTHVDHTVPNAVSDQIFRAVLDKKGKSAFQGKVTVAVDAQKTLADQSCRALLLDRTAEANAKPELEIYADDVKCSHGATVGELDEKAYFYLVSRGIDPASARQILVEAFAADALEFVEDAEMRDMINDRILNWMSARREA</sequence>
<evidence type="ECO:0000313" key="5">
    <source>
        <dbReference type="Proteomes" id="UP001268683"/>
    </source>
</evidence>
<keyword evidence="5" id="KW-1185">Reference proteome</keyword>